<dbReference type="AlphaFoldDB" id="A0A6C0KR16"/>
<sequence length="40" mass="5038">MHMSRKKRNRKRNTLRTHKGMVFSNIYGWRKIKNLKTRKH</sequence>
<evidence type="ECO:0000313" key="1">
    <source>
        <dbReference type="EMBL" id="QHU20455.1"/>
    </source>
</evidence>
<dbReference type="EMBL" id="MN740968">
    <property type="protein sequence ID" value="QHU20455.1"/>
    <property type="molecule type" value="Genomic_DNA"/>
</dbReference>
<name>A0A6C0KR16_9ZZZZ</name>
<organism evidence="1">
    <name type="scientific">viral metagenome</name>
    <dbReference type="NCBI Taxonomy" id="1070528"/>
    <lineage>
        <taxon>unclassified sequences</taxon>
        <taxon>metagenomes</taxon>
        <taxon>organismal metagenomes</taxon>
    </lineage>
</organism>
<proteinExistence type="predicted"/>
<accession>A0A6C0KR16</accession>
<reference evidence="1" key="1">
    <citation type="journal article" date="2020" name="Nature">
        <title>Giant virus diversity and host interactions through global metagenomics.</title>
        <authorList>
            <person name="Schulz F."/>
            <person name="Roux S."/>
            <person name="Paez-Espino D."/>
            <person name="Jungbluth S."/>
            <person name="Walsh D.A."/>
            <person name="Denef V.J."/>
            <person name="McMahon K.D."/>
            <person name="Konstantinidis K.T."/>
            <person name="Eloe-Fadrosh E.A."/>
            <person name="Kyrpides N.C."/>
            <person name="Woyke T."/>
        </authorList>
    </citation>
    <scope>NUCLEOTIDE SEQUENCE</scope>
    <source>
        <strain evidence="1">GVMAG-S-3300013093-109</strain>
    </source>
</reference>
<protein>
    <submittedName>
        <fullName evidence="1">Uncharacterized protein</fullName>
    </submittedName>
</protein>